<dbReference type="RefSeq" id="WP_280029302.1">
    <property type="nucleotide sequence ID" value="NZ_JAOCAP010000006.1"/>
</dbReference>
<feature type="chain" id="PRO_5041469669" description="Uncharacterized protein YicS" evidence="2">
    <location>
        <begin position="22"/>
        <end position="98"/>
    </location>
</feature>
<proteinExistence type="predicted"/>
<dbReference type="AlphaFoldDB" id="A0AA42PT21"/>
<reference evidence="3" key="1">
    <citation type="submission" date="2022-09" db="EMBL/GenBank/DDBJ databases">
        <title>Intensive care unit water sources are persistently colonized with multi-drug resistant bacteria and are the site of extensive horizontal gene transfer of antibiotic resistance genes.</title>
        <authorList>
            <person name="Diorio-Toth L."/>
        </authorList>
    </citation>
    <scope>NUCLEOTIDE SEQUENCE</scope>
    <source>
        <strain evidence="3">GD03936</strain>
    </source>
</reference>
<keyword evidence="2" id="KW-0732">Signal</keyword>
<dbReference type="InterPro" id="IPR048144">
    <property type="entry name" value="YicS_fam"/>
</dbReference>
<evidence type="ECO:0000313" key="4">
    <source>
        <dbReference type="Proteomes" id="UP001158416"/>
    </source>
</evidence>
<organism evidence="3 4">
    <name type="scientific">Enterobacter bugandensis</name>
    <dbReference type="NCBI Taxonomy" id="881260"/>
    <lineage>
        <taxon>Bacteria</taxon>
        <taxon>Pseudomonadati</taxon>
        <taxon>Pseudomonadota</taxon>
        <taxon>Gammaproteobacteria</taxon>
        <taxon>Enterobacterales</taxon>
        <taxon>Enterobacteriaceae</taxon>
        <taxon>Enterobacter</taxon>
    </lineage>
</organism>
<name>A0AA42PT21_9ENTR</name>
<evidence type="ECO:0000256" key="2">
    <source>
        <dbReference type="SAM" id="SignalP"/>
    </source>
</evidence>
<sequence>MKSAHLVCLLVCLIFAAFVHAQEKSAPEKEAQIKQQVLKDIKKTCTPQKKQSDKAWQEMILSSEANQLLIKNATTAVKRDNLDAYWAAVGQVDCLEDY</sequence>
<gene>
    <name evidence="3" type="ORF">N5C39_13890</name>
</gene>
<protein>
    <recommendedName>
        <fullName evidence="1">Uncharacterized protein YicS</fullName>
    </recommendedName>
</protein>
<evidence type="ECO:0000313" key="3">
    <source>
        <dbReference type="EMBL" id="MDH1319465.1"/>
    </source>
</evidence>
<accession>A0AA42PT21</accession>
<dbReference type="EMBL" id="JAOCAP010000006">
    <property type="protein sequence ID" value="MDH1319465.1"/>
    <property type="molecule type" value="Genomic_DNA"/>
</dbReference>
<evidence type="ECO:0000256" key="1">
    <source>
        <dbReference type="ARBA" id="ARBA00035681"/>
    </source>
</evidence>
<comment type="caution">
    <text evidence="3">The sequence shown here is derived from an EMBL/GenBank/DDBJ whole genome shotgun (WGS) entry which is preliminary data.</text>
</comment>
<feature type="signal peptide" evidence="2">
    <location>
        <begin position="1"/>
        <end position="21"/>
    </location>
</feature>
<dbReference type="Proteomes" id="UP001158416">
    <property type="component" value="Unassembled WGS sequence"/>
</dbReference>
<dbReference type="NCBIfam" id="NF041639">
    <property type="entry name" value="YicS_fam"/>
    <property type="match status" value="1"/>
</dbReference>